<evidence type="ECO:0000313" key="3">
    <source>
        <dbReference type="Proteomes" id="UP000691718"/>
    </source>
</evidence>
<feature type="compositionally biased region" description="Polar residues" evidence="1">
    <location>
        <begin position="184"/>
        <end position="195"/>
    </location>
</feature>
<feature type="region of interest" description="Disordered" evidence="1">
    <location>
        <begin position="19"/>
        <end position="46"/>
    </location>
</feature>
<dbReference type="EMBL" id="CAJQZP010000714">
    <property type="protein sequence ID" value="CAG4980571.1"/>
    <property type="molecule type" value="Genomic_DNA"/>
</dbReference>
<comment type="caution">
    <text evidence="2">The sequence shown here is derived from an EMBL/GenBank/DDBJ whole genome shotgun (WGS) entry which is preliminary data.</text>
</comment>
<sequence>MICVFHKKEETIPHTEYIDQHLDSPAPNQHKSEGSEVTVEERTKPQTKEVEVTANNVLEKMPSETSASLTVSDDYDKKNNVEQWNKVWPWTPSVCRKYRESNCHLVDFHNVQENVVPTYNEMIKYKKPPVPLDHLQRSEVYKLVHNMEQAPPRRVELLRTAISEADYREKYRSMSPHPAESHTEPLSTISQQFHP</sequence>
<proteinExistence type="predicted"/>
<keyword evidence="3" id="KW-1185">Reference proteome</keyword>
<feature type="region of interest" description="Disordered" evidence="1">
    <location>
        <begin position="171"/>
        <end position="195"/>
    </location>
</feature>
<dbReference type="AlphaFoldDB" id="A0A8S3WTM9"/>
<protein>
    <submittedName>
        <fullName evidence="2">(apollo) hypothetical protein</fullName>
    </submittedName>
</protein>
<gene>
    <name evidence="2" type="ORF">PAPOLLO_LOCUS10074</name>
</gene>
<evidence type="ECO:0000256" key="1">
    <source>
        <dbReference type="SAM" id="MobiDB-lite"/>
    </source>
</evidence>
<evidence type="ECO:0000313" key="2">
    <source>
        <dbReference type="EMBL" id="CAG4980571.1"/>
    </source>
</evidence>
<dbReference type="Proteomes" id="UP000691718">
    <property type="component" value="Unassembled WGS sequence"/>
</dbReference>
<reference evidence="2" key="1">
    <citation type="submission" date="2021-04" db="EMBL/GenBank/DDBJ databases">
        <authorList>
            <person name="Tunstrom K."/>
        </authorList>
    </citation>
    <scope>NUCLEOTIDE SEQUENCE</scope>
</reference>
<dbReference type="OrthoDB" id="666972at2759"/>
<organism evidence="2 3">
    <name type="scientific">Parnassius apollo</name>
    <name type="common">Apollo butterfly</name>
    <name type="synonym">Papilio apollo</name>
    <dbReference type="NCBI Taxonomy" id="110799"/>
    <lineage>
        <taxon>Eukaryota</taxon>
        <taxon>Metazoa</taxon>
        <taxon>Ecdysozoa</taxon>
        <taxon>Arthropoda</taxon>
        <taxon>Hexapoda</taxon>
        <taxon>Insecta</taxon>
        <taxon>Pterygota</taxon>
        <taxon>Neoptera</taxon>
        <taxon>Endopterygota</taxon>
        <taxon>Lepidoptera</taxon>
        <taxon>Glossata</taxon>
        <taxon>Ditrysia</taxon>
        <taxon>Papilionoidea</taxon>
        <taxon>Papilionidae</taxon>
        <taxon>Parnassiinae</taxon>
        <taxon>Parnassini</taxon>
        <taxon>Parnassius</taxon>
        <taxon>Parnassius</taxon>
    </lineage>
</organism>
<name>A0A8S3WTM9_PARAO</name>
<accession>A0A8S3WTM9</accession>
<feature type="compositionally biased region" description="Basic and acidic residues" evidence="1">
    <location>
        <begin position="30"/>
        <end position="46"/>
    </location>
</feature>